<proteinExistence type="predicted"/>
<dbReference type="PANTHER" id="PTHR43358">
    <property type="entry name" value="ALPHA/BETA-HYDROLASE"/>
    <property type="match status" value="1"/>
</dbReference>
<dbReference type="InterPro" id="IPR052920">
    <property type="entry name" value="DNA-binding_regulatory"/>
</dbReference>
<reference evidence="2" key="1">
    <citation type="submission" date="2021-10" db="EMBL/GenBank/DDBJ databases">
        <authorList>
            <person name="Criscuolo A."/>
        </authorList>
    </citation>
    <scope>NUCLEOTIDE SEQUENCE</scope>
    <source>
        <strain evidence="2">CIP111885</strain>
    </source>
</reference>
<gene>
    <name evidence="2" type="ORF">NEOCIP111885_04353</name>
</gene>
<feature type="domain" description="Serine aminopeptidase S33" evidence="1">
    <location>
        <begin position="83"/>
        <end position="196"/>
    </location>
</feature>
<dbReference type="InterPro" id="IPR029058">
    <property type="entry name" value="AB_hydrolase_fold"/>
</dbReference>
<keyword evidence="3" id="KW-1185">Reference proteome</keyword>
<dbReference type="InterPro" id="IPR022742">
    <property type="entry name" value="Hydrolase_4"/>
</dbReference>
<organism evidence="2 3">
    <name type="scientific">Pseudoneobacillus rhizosphaerae</name>
    <dbReference type="NCBI Taxonomy" id="2880968"/>
    <lineage>
        <taxon>Bacteria</taxon>
        <taxon>Bacillati</taxon>
        <taxon>Bacillota</taxon>
        <taxon>Bacilli</taxon>
        <taxon>Bacillales</taxon>
        <taxon>Bacillaceae</taxon>
        <taxon>Pseudoneobacillus</taxon>
    </lineage>
</organism>
<dbReference type="Pfam" id="PF12146">
    <property type="entry name" value="Hydrolase_4"/>
    <property type="match status" value="1"/>
</dbReference>
<evidence type="ECO:0000259" key="1">
    <source>
        <dbReference type="Pfam" id="PF12146"/>
    </source>
</evidence>
<dbReference type="Proteomes" id="UP000789845">
    <property type="component" value="Unassembled WGS sequence"/>
</dbReference>
<dbReference type="PANTHER" id="PTHR43358:SF5">
    <property type="entry name" value="EXPORTED PROTEIN"/>
    <property type="match status" value="1"/>
</dbReference>
<dbReference type="SUPFAM" id="SSF53474">
    <property type="entry name" value="alpha/beta-Hydrolases"/>
    <property type="match status" value="1"/>
</dbReference>
<sequence>MRKLIRTFISLLAIFSAIGALGIYFSNRLMYIKKKEEDMILEREKSAGRFKPLDFEKLPKREIVIQSPFGYGIKAVLAEPHRTNAYVVICHGVTENKTNSIKYMNLFLNRGFNVLIYDHRRHGESGGKTTSYGHYEKFDLKAVVDWLREDVGPLLQLGIHGESMGAATMLLYAGMIEDGANFYIADCPFSNFKEQLAYRLKTEMKLPPKVFLPLGDAFLRIRDRYSINEVSPIAVIQNIKKPILFIHSKKDDYILPSMTMDLFDKKLGPKKLYLADYGVHAQSLNENRDGYERAIDEFLAEYFFTEDTAFI</sequence>
<dbReference type="AlphaFoldDB" id="A0A9C7LCX3"/>
<comment type="caution">
    <text evidence="2">The sequence shown here is derived from an EMBL/GenBank/DDBJ whole genome shotgun (WGS) entry which is preliminary data.</text>
</comment>
<accession>A0A9C7LCX3</accession>
<dbReference type="RefSeq" id="WP_230498940.1">
    <property type="nucleotide sequence ID" value="NZ_CAKJTG010000041.1"/>
</dbReference>
<dbReference type="Gene3D" id="3.40.50.1820">
    <property type="entry name" value="alpha/beta hydrolase"/>
    <property type="match status" value="1"/>
</dbReference>
<evidence type="ECO:0000313" key="2">
    <source>
        <dbReference type="EMBL" id="CAG9610578.1"/>
    </source>
</evidence>
<evidence type="ECO:0000313" key="3">
    <source>
        <dbReference type="Proteomes" id="UP000789845"/>
    </source>
</evidence>
<name>A0A9C7LCX3_9BACI</name>
<protein>
    <recommendedName>
        <fullName evidence="1">Serine aminopeptidase S33 domain-containing protein</fullName>
    </recommendedName>
</protein>
<dbReference type="EMBL" id="CAKJTG010000041">
    <property type="protein sequence ID" value="CAG9610578.1"/>
    <property type="molecule type" value="Genomic_DNA"/>
</dbReference>